<evidence type="ECO:0000256" key="1">
    <source>
        <dbReference type="ARBA" id="ARBA00004123"/>
    </source>
</evidence>
<comment type="similarity">
    <text evidence="5">Belongs to the SPT3 family.</text>
</comment>
<keyword evidence="2" id="KW-0805">Transcription regulation</keyword>
<evidence type="ECO:0000313" key="7">
    <source>
        <dbReference type="EMBL" id="KAH7053415.1"/>
    </source>
</evidence>
<gene>
    <name evidence="7" type="ORF">B0J12DRAFT_55363</name>
</gene>
<feature type="region of interest" description="Disordered" evidence="6">
    <location>
        <begin position="254"/>
        <end position="276"/>
    </location>
</feature>
<keyword evidence="3" id="KW-0804">Transcription</keyword>
<sequence length="315" mass="35684">MGDQYRAEIQQMMFVAGDSPDAPVETTSLVENIVQQQVVELLSRSNDLAHRRGSKVISSDDIIFLIRHDKDKVSRLQTFLSWKELRKNAKDKDDKAGADVLDAVDGDLAEVDALPLDGASSDPSRKLKGPRVILPWDVSSYFSEKVPELDVESQETSEADEAQLRRLKLADERTQNMTREEYCEWAEARQATFTRRKRNRFRQWSGLGVVTDGKVGEDVMDILGFLTFQMVQTLTEEALRVKSAEQAFHSRFKEDGPAINTDNGPFTARHSQTEPVEPRHIREAFRRLQRSNVVGSVRPTSARSKPLKLVSPCRL</sequence>
<evidence type="ECO:0000256" key="6">
    <source>
        <dbReference type="SAM" id="MobiDB-lite"/>
    </source>
</evidence>
<organism evidence="7 8">
    <name type="scientific">Macrophomina phaseolina</name>
    <dbReference type="NCBI Taxonomy" id="35725"/>
    <lineage>
        <taxon>Eukaryota</taxon>
        <taxon>Fungi</taxon>
        <taxon>Dikarya</taxon>
        <taxon>Ascomycota</taxon>
        <taxon>Pezizomycotina</taxon>
        <taxon>Dothideomycetes</taxon>
        <taxon>Dothideomycetes incertae sedis</taxon>
        <taxon>Botryosphaeriales</taxon>
        <taxon>Botryosphaeriaceae</taxon>
        <taxon>Macrophomina</taxon>
    </lineage>
</organism>
<feature type="compositionally biased region" description="Polar residues" evidence="6">
    <location>
        <begin position="260"/>
        <end position="274"/>
    </location>
</feature>
<keyword evidence="4" id="KW-0539">Nucleus</keyword>
<comment type="caution">
    <text evidence="7">The sequence shown here is derived from an EMBL/GenBank/DDBJ whole genome shotgun (WGS) entry which is preliminary data.</text>
</comment>
<evidence type="ECO:0000256" key="5">
    <source>
        <dbReference type="ARBA" id="ARBA00061274"/>
    </source>
</evidence>
<evidence type="ECO:0000256" key="2">
    <source>
        <dbReference type="ARBA" id="ARBA00023015"/>
    </source>
</evidence>
<keyword evidence="8" id="KW-1185">Reference proteome</keyword>
<accession>A0ABQ8GFB1</accession>
<comment type="subcellular location">
    <subcellularLocation>
        <location evidence="1">Nucleus</location>
    </subcellularLocation>
</comment>
<dbReference type="SUPFAM" id="SSF47113">
    <property type="entry name" value="Histone-fold"/>
    <property type="match status" value="2"/>
</dbReference>
<dbReference type="PANTHER" id="PTHR11380">
    <property type="entry name" value="TRANSCRIPTION INITIATION FACTOR TFIID/SUPT3-RELATED"/>
    <property type="match status" value="1"/>
</dbReference>
<reference evidence="7 8" key="1">
    <citation type="journal article" date="2021" name="Nat. Commun.">
        <title>Genetic determinants of endophytism in the Arabidopsis root mycobiome.</title>
        <authorList>
            <person name="Mesny F."/>
            <person name="Miyauchi S."/>
            <person name="Thiergart T."/>
            <person name="Pickel B."/>
            <person name="Atanasova L."/>
            <person name="Karlsson M."/>
            <person name="Huettel B."/>
            <person name="Barry K.W."/>
            <person name="Haridas S."/>
            <person name="Chen C."/>
            <person name="Bauer D."/>
            <person name="Andreopoulos W."/>
            <person name="Pangilinan J."/>
            <person name="LaButti K."/>
            <person name="Riley R."/>
            <person name="Lipzen A."/>
            <person name="Clum A."/>
            <person name="Drula E."/>
            <person name="Henrissat B."/>
            <person name="Kohler A."/>
            <person name="Grigoriev I.V."/>
            <person name="Martin F.M."/>
            <person name="Hacquard S."/>
        </authorList>
    </citation>
    <scope>NUCLEOTIDE SEQUENCE [LARGE SCALE GENOMIC DNA]</scope>
    <source>
        <strain evidence="7 8">MPI-SDFR-AT-0080</strain>
    </source>
</reference>
<proteinExistence type="inferred from homology"/>
<dbReference type="InterPro" id="IPR009072">
    <property type="entry name" value="Histone-fold"/>
</dbReference>
<evidence type="ECO:0000313" key="8">
    <source>
        <dbReference type="Proteomes" id="UP000774617"/>
    </source>
</evidence>
<dbReference type="CDD" id="cd22926">
    <property type="entry name" value="HFD_SPT3"/>
    <property type="match status" value="1"/>
</dbReference>
<dbReference type="InterPro" id="IPR003195">
    <property type="entry name" value="TFIID_TAF13"/>
</dbReference>
<dbReference type="Pfam" id="PF02269">
    <property type="entry name" value="TFIID-18kDa"/>
    <property type="match status" value="1"/>
</dbReference>
<feature type="region of interest" description="Disordered" evidence="6">
    <location>
        <begin position="295"/>
        <end position="315"/>
    </location>
</feature>
<dbReference type="Proteomes" id="UP000774617">
    <property type="component" value="Unassembled WGS sequence"/>
</dbReference>
<dbReference type="PANTHER" id="PTHR11380:SF16">
    <property type="entry name" value="TRANSCRIPTION INITIATION PROTEIN SPT3 HOMOLOG"/>
    <property type="match status" value="1"/>
</dbReference>
<dbReference type="EMBL" id="JAGTJR010000010">
    <property type="protein sequence ID" value="KAH7053415.1"/>
    <property type="molecule type" value="Genomic_DNA"/>
</dbReference>
<evidence type="ECO:0000256" key="4">
    <source>
        <dbReference type="ARBA" id="ARBA00023242"/>
    </source>
</evidence>
<name>A0ABQ8GFB1_9PEZI</name>
<protein>
    <submittedName>
        <fullName evidence="7">Transcription initiation factor IID, 18kD subunit-domain-containing protein</fullName>
    </submittedName>
</protein>
<evidence type="ECO:0000256" key="3">
    <source>
        <dbReference type="ARBA" id="ARBA00023163"/>
    </source>
</evidence>
<dbReference type="Gene3D" id="1.10.20.10">
    <property type="entry name" value="Histone, subunit A"/>
    <property type="match status" value="1"/>
</dbReference>